<dbReference type="RefSeq" id="WP_135658088.1">
    <property type="nucleotide sequence ID" value="NZ_JAJUFJ010000012.1"/>
</dbReference>
<sequence>MENMNILEGDACLITRTPLPAVTVVAMAYVPFQQFGTIYDPEKGLRSGTIFPDLDKPFLGGRGASK</sequence>
<gene>
    <name evidence="1" type="ORF">CAGA_08700</name>
</gene>
<keyword evidence="2" id="KW-1185">Reference proteome</keyword>
<dbReference type="Pfam" id="PF11007">
    <property type="entry name" value="CotJA"/>
    <property type="match status" value="1"/>
</dbReference>
<evidence type="ECO:0000313" key="2">
    <source>
        <dbReference type="Proteomes" id="UP000297714"/>
    </source>
</evidence>
<organism evidence="1 2">
    <name type="scientific">Caproiciproducens galactitolivorans</name>
    <dbReference type="NCBI Taxonomy" id="642589"/>
    <lineage>
        <taxon>Bacteria</taxon>
        <taxon>Bacillati</taxon>
        <taxon>Bacillota</taxon>
        <taxon>Clostridia</taxon>
        <taxon>Eubacteriales</taxon>
        <taxon>Acutalibacteraceae</taxon>
        <taxon>Caproiciproducens</taxon>
    </lineage>
</organism>
<dbReference type="AlphaFoldDB" id="A0A4Z0YC26"/>
<dbReference type="OrthoDB" id="9800571at2"/>
<name>A0A4Z0YC26_9FIRM</name>
<comment type="caution">
    <text evidence="1">The sequence shown here is derived from an EMBL/GenBank/DDBJ whole genome shotgun (WGS) entry which is preliminary data.</text>
</comment>
<reference evidence="1 2" key="1">
    <citation type="submission" date="2019-04" db="EMBL/GenBank/DDBJ databases">
        <authorList>
            <person name="Poehlein A."/>
            <person name="Bengelsdorf F.R."/>
            <person name="Duerre P."/>
            <person name="Daniel R."/>
        </authorList>
    </citation>
    <scope>NUCLEOTIDE SEQUENCE [LARGE SCALE GENOMIC DNA]</scope>
    <source>
        <strain evidence="1 2">BS-1</strain>
    </source>
</reference>
<dbReference type="EMBL" id="SRMQ01000002">
    <property type="protein sequence ID" value="TGJ77498.1"/>
    <property type="molecule type" value="Genomic_DNA"/>
</dbReference>
<dbReference type="Proteomes" id="UP000297714">
    <property type="component" value="Unassembled WGS sequence"/>
</dbReference>
<evidence type="ECO:0000313" key="1">
    <source>
        <dbReference type="EMBL" id="TGJ77498.1"/>
    </source>
</evidence>
<accession>A0A4Z0YC26</accession>
<dbReference type="InterPro" id="IPR020256">
    <property type="entry name" value="Spore_coat_CotJA"/>
</dbReference>
<protein>
    <submittedName>
        <fullName evidence="1">Spore coat associated protein CotJA</fullName>
    </submittedName>
</protein>
<proteinExistence type="predicted"/>